<organism evidence="1 2">
    <name type="scientific">Lithospermum erythrorhizon</name>
    <name type="common">Purple gromwell</name>
    <name type="synonym">Lithospermum officinale var. erythrorhizon</name>
    <dbReference type="NCBI Taxonomy" id="34254"/>
    <lineage>
        <taxon>Eukaryota</taxon>
        <taxon>Viridiplantae</taxon>
        <taxon>Streptophyta</taxon>
        <taxon>Embryophyta</taxon>
        <taxon>Tracheophyta</taxon>
        <taxon>Spermatophyta</taxon>
        <taxon>Magnoliopsida</taxon>
        <taxon>eudicotyledons</taxon>
        <taxon>Gunneridae</taxon>
        <taxon>Pentapetalae</taxon>
        <taxon>asterids</taxon>
        <taxon>lamiids</taxon>
        <taxon>Boraginales</taxon>
        <taxon>Boraginaceae</taxon>
        <taxon>Boraginoideae</taxon>
        <taxon>Lithospermeae</taxon>
        <taxon>Lithospermum</taxon>
    </lineage>
</organism>
<comment type="caution">
    <text evidence="1">The sequence shown here is derived from an EMBL/GenBank/DDBJ whole genome shotgun (WGS) entry which is preliminary data.</text>
</comment>
<accession>A0AAV3RHB4</accession>
<evidence type="ECO:0000313" key="1">
    <source>
        <dbReference type="EMBL" id="GAA0175799.1"/>
    </source>
</evidence>
<sequence>MSRDKYSASYSGVKRALTHVGCRSFVVSRLISFTSSTVALTCSSKPRGASMESSDCASPSSTVMWNIIFVPSHWPLGCRRVVAPCLHGYGII</sequence>
<dbReference type="AlphaFoldDB" id="A0AAV3RHB4"/>
<gene>
    <name evidence="1" type="ORF">LIER_41977</name>
</gene>
<protein>
    <submittedName>
        <fullName evidence="1">Uncharacterized protein</fullName>
    </submittedName>
</protein>
<evidence type="ECO:0000313" key="2">
    <source>
        <dbReference type="Proteomes" id="UP001454036"/>
    </source>
</evidence>
<proteinExistence type="predicted"/>
<dbReference type="EMBL" id="BAABME010027579">
    <property type="protein sequence ID" value="GAA0175799.1"/>
    <property type="molecule type" value="Genomic_DNA"/>
</dbReference>
<dbReference type="Proteomes" id="UP001454036">
    <property type="component" value="Unassembled WGS sequence"/>
</dbReference>
<reference evidence="1 2" key="1">
    <citation type="submission" date="2024-01" db="EMBL/GenBank/DDBJ databases">
        <title>The complete chloroplast genome sequence of Lithospermum erythrorhizon: insights into the phylogenetic relationship among Boraginaceae species and the maternal lineages of purple gromwells.</title>
        <authorList>
            <person name="Okada T."/>
            <person name="Watanabe K."/>
        </authorList>
    </citation>
    <scope>NUCLEOTIDE SEQUENCE [LARGE SCALE GENOMIC DNA]</scope>
</reference>
<name>A0AAV3RHB4_LITER</name>
<keyword evidence="2" id="KW-1185">Reference proteome</keyword>